<evidence type="ECO:0000256" key="12">
    <source>
        <dbReference type="PIRSR" id="PIRSR000094-3"/>
    </source>
</evidence>
<keyword evidence="7" id="KW-0443">Lipid metabolism</keyword>
<dbReference type="RefSeq" id="WP_068683551.1">
    <property type="nucleotide sequence ID" value="NZ_LYPA01000060.1"/>
</dbReference>
<evidence type="ECO:0000256" key="10">
    <source>
        <dbReference type="PIRSR" id="PIRSR000094-1"/>
    </source>
</evidence>
<dbReference type="InterPro" id="IPR036291">
    <property type="entry name" value="NAD(P)-bd_dom_sf"/>
</dbReference>
<dbReference type="GO" id="GO:0006633">
    <property type="term" value="P:fatty acid biosynthetic process"/>
    <property type="evidence" value="ECO:0007669"/>
    <property type="project" value="UniProtKB-KW"/>
</dbReference>
<evidence type="ECO:0000256" key="9">
    <source>
        <dbReference type="PIRNR" id="PIRNR000094"/>
    </source>
</evidence>
<evidence type="ECO:0000313" key="14">
    <source>
        <dbReference type="Proteomes" id="UP000092024"/>
    </source>
</evidence>
<dbReference type="InterPro" id="IPR014358">
    <property type="entry name" value="Enoyl-ACP_Rdtase_NADH"/>
</dbReference>
<reference evidence="13 14" key="1">
    <citation type="submission" date="2016-05" db="EMBL/GenBank/DDBJ databases">
        <title>Paenibacillus oryzae. sp. nov., isolated from the rice root.</title>
        <authorList>
            <person name="Zhang J."/>
            <person name="Zhang X."/>
        </authorList>
    </citation>
    <scope>NUCLEOTIDE SEQUENCE [LARGE SCALE GENOMIC DNA]</scope>
    <source>
        <strain evidence="13 14">1DrF-4</strain>
    </source>
</reference>
<dbReference type="Pfam" id="PF13561">
    <property type="entry name" value="adh_short_C2"/>
    <property type="match status" value="1"/>
</dbReference>
<dbReference type="OrthoDB" id="9803628at2"/>
<dbReference type="CDD" id="cd05372">
    <property type="entry name" value="ENR_SDR"/>
    <property type="match status" value="1"/>
</dbReference>
<accession>A0A1A5YIG2</accession>
<dbReference type="PRINTS" id="PR00081">
    <property type="entry name" value="GDHRDH"/>
</dbReference>
<evidence type="ECO:0000256" key="6">
    <source>
        <dbReference type="ARBA" id="ARBA00023027"/>
    </source>
</evidence>
<feature type="binding site" evidence="12">
    <location>
        <position position="163"/>
    </location>
    <ligand>
        <name>NAD(+)</name>
        <dbReference type="ChEBI" id="CHEBI:57540"/>
    </ligand>
</feature>
<dbReference type="Gene3D" id="1.10.8.400">
    <property type="entry name" value="Enoyl acyl carrier protein reductase"/>
    <property type="match status" value="1"/>
</dbReference>
<comment type="pathway">
    <text evidence="1">Lipid metabolism; fatty acid biosynthesis.</text>
</comment>
<comment type="catalytic activity">
    <reaction evidence="9">
        <text>a 2,3-saturated acyl-[ACP] + NAD(+) = a (2E)-enoyl-[ACP] + NADH + H(+)</text>
        <dbReference type="Rhea" id="RHEA:10240"/>
        <dbReference type="Rhea" id="RHEA-COMP:9925"/>
        <dbReference type="Rhea" id="RHEA-COMP:9926"/>
        <dbReference type="ChEBI" id="CHEBI:15378"/>
        <dbReference type="ChEBI" id="CHEBI:57540"/>
        <dbReference type="ChEBI" id="CHEBI:57945"/>
        <dbReference type="ChEBI" id="CHEBI:78784"/>
        <dbReference type="ChEBI" id="CHEBI:78785"/>
        <dbReference type="EC" id="1.3.1.9"/>
    </reaction>
</comment>
<feature type="active site" description="Proton acceptor" evidence="10">
    <location>
        <position position="156"/>
    </location>
</feature>
<dbReference type="Proteomes" id="UP000092024">
    <property type="component" value="Unassembled WGS sequence"/>
</dbReference>
<keyword evidence="14" id="KW-1185">Reference proteome</keyword>
<dbReference type="EC" id="1.3.1.9" evidence="9"/>
<keyword evidence="4" id="KW-0276">Fatty acid metabolism</keyword>
<feature type="binding site" evidence="12">
    <location>
        <position position="93"/>
    </location>
    <ligand>
        <name>NAD(+)</name>
        <dbReference type="ChEBI" id="CHEBI:57540"/>
    </ligand>
</feature>
<dbReference type="PANTHER" id="PTHR43159:SF2">
    <property type="entry name" value="ENOYL-[ACYL-CARRIER-PROTEIN] REDUCTASE [NADH], CHLOROPLASTIC"/>
    <property type="match status" value="1"/>
</dbReference>
<dbReference type="EMBL" id="LYPA01000060">
    <property type="protein sequence ID" value="OBR65185.1"/>
    <property type="molecule type" value="Genomic_DNA"/>
</dbReference>
<dbReference type="STRING" id="1844972.A7K91_00455"/>
<dbReference type="AlphaFoldDB" id="A0A1A5YIG2"/>
<evidence type="ECO:0000256" key="1">
    <source>
        <dbReference type="ARBA" id="ARBA00005194"/>
    </source>
</evidence>
<evidence type="ECO:0000313" key="13">
    <source>
        <dbReference type="EMBL" id="OBR65185.1"/>
    </source>
</evidence>
<evidence type="ECO:0000256" key="4">
    <source>
        <dbReference type="ARBA" id="ARBA00022832"/>
    </source>
</evidence>
<evidence type="ECO:0000256" key="3">
    <source>
        <dbReference type="ARBA" id="ARBA00022516"/>
    </source>
</evidence>
<dbReference type="FunFam" id="1.10.8.400:FF:000001">
    <property type="entry name" value="Enoyl-[acyl-carrier-protein] reductase [NADH]"/>
    <property type="match status" value="1"/>
</dbReference>
<feature type="binding site" evidence="12">
    <location>
        <begin position="18"/>
        <end position="19"/>
    </location>
    <ligand>
        <name>NAD(+)</name>
        <dbReference type="ChEBI" id="CHEBI:57540"/>
    </ligand>
</feature>
<evidence type="ECO:0000256" key="11">
    <source>
        <dbReference type="PIRSR" id="PIRSR000094-2"/>
    </source>
</evidence>
<comment type="caution">
    <text evidence="13">The sequence shown here is derived from an EMBL/GenBank/DDBJ whole genome shotgun (WGS) entry which is preliminary data.</text>
</comment>
<dbReference type="Gene3D" id="3.40.50.720">
    <property type="entry name" value="NAD(P)-binding Rossmann-like Domain"/>
    <property type="match status" value="1"/>
</dbReference>
<dbReference type="InterPro" id="IPR002347">
    <property type="entry name" value="SDR_fam"/>
</dbReference>
<keyword evidence="5 9" id="KW-0560">Oxidoreductase</keyword>
<feature type="binding site" evidence="12">
    <location>
        <position position="12"/>
    </location>
    <ligand>
        <name>NAD(+)</name>
        <dbReference type="ChEBI" id="CHEBI:57540"/>
    </ligand>
</feature>
<comment type="similarity">
    <text evidence="2 9">Belongs to the short-chain dehydrogenases/reductases (SDR) family. FabI subfamily.</text>
</comment>
<name>A0A1A5YIG2_9BACL</name>
<feature type="binding site" evidence="12">
    <location>
        <begin position="65"/>
        <end position="66"/>
    </location>
    <ligand>
        <name>NAD(+)</name>
        <dbReference type="ChEBI" id="CHEBI:57540"/>
    </ligand>
</feature>
<sequence>MLMKNKNIIVMGVANERSIAWGVAKSLYRQGANLIFTYRKERSLEKLIKLLNEQEMTPLCTISCDVLDDESITSAFLEVERRVGQIHGIVHSVAFAEKDELQGEYVNTTREGYRLAQDSSAYSLVAIAREAKRLMTEGGSIVTQSYIGAERVVKNYNVMGVAKAALEASVRYLAEDLGKYGIRVNAISAGPIRTLAAKGVSGFNDIMATIEERAPLRRNIDQDEVGDATMFLLSHLSRGITGEVIHVDAGYHILGM</sequence>
<feature type="binding site" evidence="12">
    <location>
        <begin position="192"/>
        <end position="196"/>
    </location>
    <ligand>
        <name>NAD(+)</name>
        <dbReference type="ChEBI" id="CHEBI:57540"/>
    </ligand>
</feature>
<feature type="active site" description="Proton acceptor" evidence="10">
    <location>
        <position position="146"/>
    </location>
</feature>
<dbReference type="GO" id="GO:0004318">
    <property type="term" value="F:enoyl-[acyl-carrier-protein] reductase (NADH) activity"/>
    <property type="evidence" value="ECO:0007669"/>
    <property type="project" value="UniProtKB-EC"/>
</dbReference>
<protein>
    <recommendedName>
        <fullName evidence="9">Enoyl-[acyl-carrier-protein] reductase [NADH]</fullName>
        <ecNumber evidence="9">1.3.1.9</ecNumber>
    </recommendedName>
</protein>
<evidence type="ECO:0000256" key="7">
    <source>
        <dbReference type="ARBA" id="ARBA00023098"/>
    </source>
</evidence>
<evidence type="ECO:0000256" key="8">
    <source>
        <dbReference type="ARBA" id="ARBA00023160"/>
    </source>
</evidence>
<organism evidence="13 14">
    <name type="scientific">Paenibacillus oryzae</name>
    <dbReference type="NCBI Taxonomy" id="1844972"/>
    <lineage>
        <taxon>Bacteria</taxon>
        <taxon>Bacillati</taxon>
        <taxon>Bacillota</taxon>
        <taxon>Bacilli</taxon>
        <taxon>Bacillales</taxon>
        <taxon>Paenibacillaceae</taxon>
        <taxon>Paenibacillus</taxon>
    </lineage>
</organism>
<dbReference type="PIRSF" id="PIRSF000094">
    <property type="entry name" value="Enoyl-ACP_rdct"/>
    <property type="match status" value="1"/>
</dbReference>
<dbReference type="SUPFAM" id="SSF51735">
    <property type="entry name" value="NAD(P)-binding Rossmann-fold domains"/>
    <property type="match status" value="1"/>
</dbReference>
<keyword evidence="8 9" id="KW-0275">Fatty acid biosynthesis</keyword>
<evidence type="ECO:0000256" key="2">
    <source>
        <dbReference type="ARBA" id="ARBA00009233"/>
    </source>
</evidence>
<dbReference type="FunFam" id="3.40.50.720:FF:000054">
    <property type="entry name" value="Enoyl-[acyl-carrier-protein] reductase [NADH]"/>
    <property type="match status" value="1"/>
</dbReference>
<keyword evidence="6 9" id="KW-0520">NAD</keyword>
<keyword evidence="3 9" id="KW-0444">Lipid biosynthesis</keyword>
<evidence type="ECO:0000256" key="5">
    <source>
        <dbReference type="ARBA" id="ARBA00023002"/>
    </source>
</evidence>
<feature type="binding site" evidence="11">
    <location>
        <position position="96"/>
    </location>
    <ligand>
        <name>substrate</name>
    </ligand>
</feature>
<gene>
    <name evidence="13" type="ORF">A7K91_00455</name>
</gene>
<proteinExistence type="inferred from homology"/>
<dbReference type="NCBIfam" id="NF006369">
    <property type="entry name" value="PRK08594.1"/>
    <property type="match status" value="1"/>
</dbReference>
<dbReference type="PANTHER" id="PTHR43159">
    <property type="entry name" value="ENOYL-[ACYL-CARRIER-PROTEIN] REDUCTASE"/>
    <property type="match status" value="1"/>
</dbReference>